<evidence type="ECO:0000256" key="4">
    <source>
        <dbReference type="ARBA" id="ARBA00023295"/>
    </source>
</evidence>
<dbReference type="EC" id="3.2.1.8" evidence="6"/>
<dbReference type="AlphaFoldDB" id="A0A292Q434"/>
<feature type="domain" description="GH10" evidence="8">
    <location>
        <begin position="22"/>
        <end position="325"/>
    </location>
</feature>
<evidence type="ECO:0000256" key="7">
    <source>
        <dbReference type="SAM" id="SignalP"/>
    </source>
</evidence>
<dbReference type="InterPro" id="IPR044846">
    <property type="entry name" value="GH10"/>
</dbReference>
<feature type="signal peptide" evidence="7">
    <location>
        <begin position="1"/>
        <end position="19"/>
    </location>
</feature>
<dbReference type="SMART" id="SM00633">
    <property type="entry name" value="Glyco_10"/>
    <property type="match status" value="1"/>
</dbReference>
<dbReference type="Proteomes" id="UP001412239">
    <property type="component" value="Unassembled WGS sequence"/>
</dbReference>
<keyword evidence="3 6" id="KW-0119">Carbohydrate metabolism</keyword>
<sequence length="327" mass="35750">MKSIPLVALFFLGPPVVIALLDAKIKEKGKMYFGSCADPNTLSDNNVQTILKANFGSVSPENSMKWDAIEPSRGSFSFGNADKLVDFAVRNGKLVRGHTLVWHAQLPSWVSNITDAATLTTVIQNHIATVVGRYKGQIYAWVDVVNEVFKEDGSFRSSVFYELLGENFIHIAFRAARDADLGAKLYINDYRLEIPSKKIDALLSFVGRLQSSGVPIDGIGAQGHFIVNQVGDVTPQLQRMADTGLDVALTELDIRIETPVTSALLTSQRSDYYTIIGACLNVTKCVGITTWGDSWVDRAMPGYGSPLLWDDNLVPKAAYDGVDTALN</sequence>
<proteinExistence type="inferred from homology"/>
<dbReference type="GO" id="GO:0000272">
    <property type="term" value="P:polysaccharide catabolic process"/>
    <property type="evidence" value="ECO:0007669"/>
    <property type="project" value="UniProtKB-KW"/>
</dbReference>
<reference evidence="9" key="1">
    <citation type="submission" date="2015-10" db="EMBL/GenBank/DDBJ databases">
        <authorList>
            <person name="Regsiter A."/>
            <person name="william w."/>
        </authorList>
    </citation>
    <scope>NUCLEOTIDE SEQUENCE</scope>
    <source>
        <strain evidence="9">Montdore</strain>
    </source>
</reference>
<keyword evidence="2 6" id="KW-0378">Hydrolase</keyword>
<evidence type="ECO:0000256" key="1">
    <source>
        <dbReference type="ARBA" id="ARBA00007495"/>
    </source>
</evidence>
<gene>
    <name evidence="9" type="ORF">GSTUAT00002052001</name>
</gene>
<organism evidence="9 10">
    <name type="scientific">Tuber aestivum</name>
    <name type="common">summer truffle</name>
    <dbReference type="NCBI Taxonomy" id="59557"/>
    <lineage>
        <taxon>Eukaryota</taxon>
        <taxon>Fungi</taxon>
        <taxon>Dikarya</taxon>
        <taxon>Ascomycota</taxon>
        <taxon>Pezizomycotina</taxon>
        <taxon>Pezizomycetes</taxon>
        <taxon>Pezizales</taxon>
        <taxon>Tuberaceae</taxon>
        <taxon>Tuber</taxon>
    </lineage>
</organism>
<evidence type="ECO:0000313" key="10">
    <source>
        <dbReference type="Proteomes" id="UP001412239"/>
    </source>
</evidence>
<evidence type="ECO:0000313" key="9">
    <source>
        <dbReference type="EMBL" id="CUS13841.1"/>
    </source>
</evidence>
<comment type="similarity">
    <text evidence="1 6">Belongs to the glycosyl hydrolase 10 (cellulase F) family.</text>
</comment>
<evidence type="ECO:0000259" key="8">
    <source>
        <dbReference type="PROSITE" id="PS51760"/>
    </source>
</evidence>
<dbReference type="PRINTS" id="PR00134">
    <property type="entry name" value="GLHYDRLASE10"/>
</dbReference>
<keyword evidence="7" id="KW-0732">Signal</keyword>
<keyword evidence="4 6" id="KW-0326">Glycosidase</keyword>
<dbReference type="GO" id="GO:0031176">
    <property type="term" value="F:endo-1,4-beta-xylanase activity"/>
    <property type="evidence" value="ECO:0007669"/>
    <property type="project" value="UniProtKB-EC"/>
</dbReference>
<evidence type="ECO:0000256" key="5">
    <source>
        <dbReference type="ARBA" id="ARBA00023326"/>
    </source>
</evidence>
<accession>A0A292Q434</accession>
<feature type="chain" id="PRO_5012945717" description="Beta-xylanase" evidence="7">
    <location>
        <begin position="20"/>
        <end position="327"/>
    </location>
</feature>
<protein>
    <recommendedName>
        <fullName evidence="6">Beta-xylanase</fullName>
        <ecNumber evidence="6">3.2.1.8</ecNumber>
    </recommendedName>
</protein>
<keyword evidence="5 6" id="KW-0624">Polysaccharide degradation</keyword>
<dbReference type="Pfam" id="PF00331">
    <property type="entry name" value="Glyco_hydro_10"/>
    <property type="match status" value="1"/>
</dbReference>
<dbReference type="InterPro" id="IPR001000">
    <property type="entry name" value="GH10_dom"/>
</dbReference>
<keyword evidence="10" id="KW-1185">Reference proteome</keyword>
<evidence type="ECO:0000256" key="2">
    <source>
        <dbReference type="ARBA" id="ARBA00022801"/>
    </source>
</evidence>
<dbReference type="PROSITE" id="PS51760">
    <property type="entry name" value="GH10_2"/>
    <property type="match status" value="1"/>
</dbReference>
<evidence type="ECO:0000256" key="3">
    <source>
        <dbReference type="ARBA" id="ARBA00023277"/>
    </source>
</evidence>
<dbReference type="InterPro" id="IPR017853">
    <property type="entry name" value="GH"/>
</dbReference>
<dbReference type="SUPFAM" id="SSF51445">
    <property type="entry name" value="(Trans)glycosidases"/>
    <property type="match status" value="1"/>
</dbReference>
<evidence type="ECO:0000256" key="6">
    <source>
        <dbReference type="RuleBase" id="RU361174"/>
    </source>
</evidence>
<name>A0A292Q434_9PEZI</name>
<dbReference type="Gene3D" id="3.20.20.80">
    <property type="entry name" value="Glycosidases"/>
    <property type="match status" value="1"/>
</dbReference>
<dbReference type="PANTHER" id="PTHR31490:SF76">
    <property type="entry name" value="ENDO-1,4-BETA-XYLANASE C"/>
    <property type="match status" value="1"/>
</dbReference>
<comment type="catalytic activity">
    <reaction evidence="6">
        <text>Endohydrolysis of (1-&gt;4)-beta-D-xylosidic linkages in xylans.</text>
        <dbReference type="EC" id="3.2.1.8"/>
    </reaction>
</comment>
<dbReference type="EMBL" id="LN890966">
    <property type="protein sequence ID" value="CUS13841.1"/>
    <property type="molecule type" value="Genomic_DNA"/>
</dbReference>
<dbReference type="PANTHER" id="PTHR31490">
    <property type="entry name" value="GLYCOSYL HYDROLASE"/>
    <property type="match status" value="1"/>
</dbReference>